<reference evidence="11 12" key="1">
    <citation type="submission" date="2021-06" db="EMBL/GenBank/DDBJ databases">
        <authorList>
            <person name="Sun Q."/>
            <person name="Li D."/>
        </authorList>
    </citation>
    <scope>NUCLEOTIDE SEQUENCE [LARGE SCALE GENOMIC DNA]</scope>
    <source>
        <strain evidence="11 12">MSJ-40</strain>
    </source>
</reference>
<evidence type="ECO:0000259" key="10">
    <source>
        <dbReference type="Pfam" id="PF07730"/>
    </source>
</evidence>
<dbReference type="PANTHER" id="PTHR24421">
    <property type="entry name" value="NITRATE/NITRITE SENSOR PROTEIN NARX-RELATED"/>
    <property type="match status" value="1"/>
</dbReference>
<feature type="domain" description="Signal transduction histidine kinase subgroup 3 dimerisation and phosphoacceptor" evidence="10">
    <location>
        <begin position="48"/>
        <end position="109"/>
    </location>
</feature>
<dbReference type="InterPro" id="IPR003594">
    <property type="entry name" value="HATPase_dom"/>
</dbReference>
<evidence type="ECO:0000313" key="11">
    <source>
        <dbReference type="EMBL" id="MBU5436630.1"/>
    </source>
</evidence>
<evidence type="ECO:0000256" key="8">
    <source>
        <dbReference type="ARBA" id="ARBA00023012"/>
    </source>
</evidence>
<evidence type="ECO:0000256" key="4">
    <source>
        <dbReference type="ARBA" id="ARBA00022679"/>
    </source>
</evidence>
<dbReference type="Pfam" id="PF07730">
    <property type="entry name" value="HisKA_3"/>
    <property type="match status" value="1"/>
</dbReference>
<feature type="domain" description="Histidine kinase/HSP90-like ATPase" evidence="9">
    <location>
        <begin position="148"/>
        <end position="231"/>
    </location>
</feature>
<name>A0ABS6E2G6_9FIRM</name>
<evidence type="ECO:0000256" key="7">
    <source>
        <dbReference type="ARBA" id="ARBA00022840"/>
    </source>
</evidence>
<evidence type="ECO:0000256" key="5">
    <source>
        <dbReference type="ARBA" id="ARBA00022741"/>
    </source>
</evidence>
<dbReference type="InterPro" id="IPR011712">
    <property type="entry name" value="Sig_transdc_His_kin_sub3_dim/P"/>
</dbReference>
<evidence type="ECO:0000256" key="6">
    <source>
        <dbReference type="ARBA" id="ARBA00022777"/>
    </source>
</evidence>
<keyword evidence="5" id="KW-0547">Nucleotide-binding</keyword>
<dbReference type="PANTHER" id="PTHR24421:SF10">
    <property type="entry name" value="NITRATE_NITRITE SENSOR PROTEIN NARQ"/>
    <property type="match status" value="1"/>
</dbReference>
<dbReference type="InterPro" id="IPR050482">
    <property type="entry name" value="Sensor_HK_TwoCompSys"/>
</dbReference>
<dbReference type="Pfam" id="PF02518">
    <property type="entry name" value="HATPase_c"/>
    <property type="match status" value="1"/>
</dbReference>
<dbReference type="EC" id="2.7.13.3" evidence="2"/>
<evidence type="ECO:0000259" key="9">
    <source>
        <dbReference type="Pfam" id="PF02518"/>
    </source>
</evidence>
<evidence type="ECO:0000256" key="1">
    <source>
        <dbReference type="ARBA" id="ARBA00000085"/>
    </source>
</evidence>
<comment type="catalytic activity">
    <reaction evidence="1">
        <text>ATP + protein L-histidine = ADP + protein N-phospho-L-histidine.</text>
        <dbReference type="EC" id="2.7.13.3"/>
    </reaction>
</comment>
<dbReference type="RefSeq" id="WP_216515984.1">
    <property type="nucleotide sequence ID" value="NZ_JAHLPM010000001.1"/>
</dbReference>
<protein>
    <recommendedName>
        <fullName evidence="2">histidine kinase</fullName>
        <ecNumber evidence="2">2.7.13.3</ecNumber>
    </recommendedName>
</protein>
<keyword evidence="3" id="KW-0597">Phosphoprotein</keyword>
<dbReference type="CDD" id="cd16917">
    <property type="entry name" value="HATPase_UhpB-NarQ-NarX-like"/>
    <property type="match status" value="1"/>
</dbReference>
<proteinExistence type="predicted"/>
<keyword evidence="4" id="KW-0808">Transferase</keyword>
<evidence type="ECO:0000313" key="12">
    <source>
        <dbReference type="Proteomes" id="UP000749471"/>
    </source>
</evidence>
<keyword evidence="7" id="KW-0067">ATP-binding</keyword>
<gene>
    <name evidence="11" type="ORF">KQI42_01345</name>
</gene>
<accession>A0ABS6E2G6</accession>
<keyword evidence="8" id="KW-0902">Two-component regulatory system</keyword>
<organism evidence="11 12">
    <name type="scientific">Tissierella simiarum</name>
    <dbReference type="NCBI Taxonomy" id="2841534"/>
    <lineage>
        <taxon>Bacteria</taxon>
        <taxon>Bacillati</taxon>
        <taxon>Bacillota</taxon>
        <taxon>Tissierellia</taxon>
        <taxon>Tissierellales</taxon>
        <taxon>Tissierellaceae</taxon>
        <taxon>Tissierella</taxon>
    </lineage>
</organism>
<keyword evidence="12" id="KW-1185">Reference proteome</keyword>
<comment type="caution">
    <text evidence="11">The sequence shown here is derived from an EMBL/GenBank/DDBJ whole genome shotgun (WGS) entry which is preliminary data.</text>
</comment>
<dbReference type="EMBL" id="JAHLPM010000001">
    <property type="protein sequence ID" value="MBU5436630.1"/>
    <property type="molecule type" value="Genomic_DNA"/>
</dbReference>
<dbReference type="Proteomes" id="UP000749471">
    <property type="component" value="Unassembled WGS sequence"/>
</dbReference>
<sequence length="234" mass="27127">MTKKFNVFLNENKTVRDELKEDTIYLKKYNEQLKIDREKNIHIAILTERNRIARELHDSIGHAISSSILQVEALKIVSDNTMSESLDLLQNTLDNGMNDIRKSIHNLYNESLDLKSRIESLCSEIPSIEVDLIYRLEDDLPYDLKFDILSIIREAITNCVKHSNATELKISLLNQPKFYSIIIKDNGSEFNRTDNLLTKGIGLLSMNEIANKYNGFLNYEFDNGFKIHLTLMKR</sequence>
<evidence type="ECO:0000256" key="2">
    <source>
        <dbReference type="ARBA" id="ARBA00012438"/>
    </source>
</evidence>
<evidence type="ECO:0000256" key="3">
    <source>
        <dbReference type="ARBA" id="ARBA00022553"/>
    </source>
</evidence>
<keyword evidence="6" id="KW-0418">Kinase</keyword>